<evidence type="ECO:0000313" key="3">
    <source>
        <dbReference type="EMBL" id="KZC99608.1"/>
    </source>
</evidence>
<dbReference type="Proteomes" id="UP000076400">
    <property type="component" value="Unassembled WGS sequence"/>
</dbReference>
<sequence>MGKTLNIYEAKTQLSALVERAAAGEEIVIAKAGQPRARLVPLAESRPSARRRPAGTLRIRHMAADFDAPLPADIQAAFEGREESRDEEPV</sequence>
<proteinExistence type="inferred from homology"/>
<dbReference type="InterPro" id="IPR036165">
    <property type="entry name" value="YefM-like_sf"/>
</dbReference>
<evidence type="ECO:0000313" key="4">
    <source>
        <dbReference type="Proteomes" id="UP000076400"/>
    </source>
</evidence>
<evidence type="ECO:0000256" key="2">
    <source>
        <dbReference type="RuleBase" id="RU362080"/>
    </source>
</evidence>
<comment type="caution">
    <text evidence="3">The sequence shown here is derived from an EMBL/GenBank/DDBJ whole genome shotgun (WGS) entry which is preliminary data.</text>
</comment>
<dbReference type="EMBL" id="LPXN01000167">
    <property type="protein sequence ID" value="KZC99608.1"/>
    <property type="molecule type" value="Genomic_DNA"/>
</dbReference>
<dbReference type="Pfam" id="PF02604">
    <property type="entry name" value="PhdYeFM_antitox"/>
    <property type="match status" value="1"/>
</dbReference>
<comment type="function">
    <text evidence="2">Antitoxin component of a type II toxin-antitoxin (TA) system.</text>
</comment>
<gene>
    <name evidence="3" type="ORF">AUP43_14555</name>
</gene>
<dbReference type="NCBIfam" id="TIGR01552">
    <property type="entry name" value="phd_fam"/>
    <property type="match status" value="1"/>
</dbReference>
<dbReference type="AlphaFoldDB" id="A0A154VDZ9"/>
<organism evidence="3 4">
    <name type="scientific">Oceanibaculum pacificum</name>
    <dbReference type="NCBI Taxonomy" id="580166"/>
    <lineage>
        <taxon>Bacteria</taxon>
        <taxon>Pseudomonadati</taxon>
        <taxon>Pseudomonadota</taxon>
        <taxon>Alphaproteobacteria</taxon>
        <taxon>Rhodospirillales</taxon>
        <taxon>Oceanibaculaceae</taxon>
        <taxon>Oceanibaculum</taxon>
    </lineage>
</organism>
<dbReference type="RefSeq" id="WP_067560068.1">
    <property type="nucleotide sequence ID" value="NZ_LPXN01000167.1"/>
</dbReference>
<dbReference type="STRING" id="580166.AUP43_14555"/>
<dbReference type="PANTHER" id="PTHR35377">
    <property type="entry name" value="ANTITOXIN VAPB49-RELATED-RELATED"/>
    <property type="match status" value="1"/>
</dbReference>
<dbReference type="InterPro" id="IPR051416">
    <property type="entry name" value="phD-YefM_TA_antitoxins"/>
</dbReference>
<keyword evidence="4" id="KW-1185">Reference proteome</keyword>
<dbReference type="OrthoDB" id="9800503at2"/>
<dbReference type="Gene3D" id="3.40.1620.10">
    <property type="entry name" value="YefM-like domain"/>
    <property type="match status" value="1"/>
</dbReference>
<dbReference type="PANTHER" id="PTHR35377:SF4">
    <property type="entry name" value="PREVENT-HOST-DEATH FAMILY PROTEIN"/>
    <property type="match status" value="1"/>
</dbReference>
<reference evidence="3 4" key="1">
    <citation type="submission" date="2015-12" db="EMBL/GenBank/DDBJ databases">
        <title>Genome sequence of Oceanibaculum pacificum MCCC 1A02656.</title>
        <authorList>
            <person name="Lu L."/>
            <person name="Lai Q."/>
            <person name="Shao Z."/>
            <person name="Qian P."/>
        </authorList>
    </citation>
    <scope>NUCLEOTIDE SEQUENCE [LARGE SCALE GENOMIC DNA]</scope>
    <source>
        <strain evidence="3 4">MCCC 1A02656</strain>
    </source>
</reference>
<accession>A0A154VDZ9</accession>
<evidence type="ECO:0000256" key="1">
    <source>
        <dbReference type="ARBA" id="ARBA00009981"/>
    </source>
</evidence>
<comment type="similarity">
    <text evidence="1 2">Belongs to the phD/YefM antitoxin family.</text>
</comment>
<name>A0A154VDZ9_9PROT</name>
<dbReference type="SUPFAM" id="SSF143120">
    <property type="entry name" value="YefM-like"/>
    <property type="match status" value="1"/>
</dbReference>
<protein>
    <recommendedName>
        <fullName evidence="2">Antitoxin</fullName>
    </recommendedName>
</protein>
<dbReference type="InterPro" id="IPR006442">
    <property type="entry name" value="Antitoxin_Phd/YefM"/>
</dbReference>